<dbReference type="AlphaFoldDB" id="C1C052"/>
<feature type="compositionally biased region" description="Low complexity" evidence="1">
    <location>
        <begin position="199"/>
        <end position="236"/>
    </location>
</feature>
<dbReference type="EMBL" id="BT080231">
    <property type="protein sequence ID" value="ACO14655.1"/>
    <property type="molecule type" value="mRNA"/>
</dbReference>
<dbReference type="Pfam" id="PF21166">
    <property type="entry name" value="LSM12_LSM"/>
    <property type="match status" value="1"/>
</dbReference>
<feature type="region of interest" description="Disordered" evidence="1">
    <location>
        <begin position="186"/>
        <end position="236"/>
    </location>
</feature>
<protein>
    <submittedName>
        <fullName evidence="3">LSM12 homolog A</fullName>
    </submittedName>
</protein>
<dbReference type="PROSITE" id="PS52001">
    <property type="entry name" value="AD"/>
    <property type="match status" value="1"/>
</dbReference>
<sequence>MSGVRSTSAAGRKDWISVGAMVSFSMDSPSVGGSTLRGEVVAHDPSTRFLVLKIPSGKCHSQWDVHMVNLSSVKDFKVLSEGLSRSGSESLPPLPSLNVQKLETRLRDSIEKKKRHLLSYKDGVSPEGQKLFRAVSKTLDEVLWDGQNIMVMDMVQICPPYKPENVKGSQHMEAFNHVKKIVEKHVKDQQERKEPLKKTAGASANTNVSNGGNTSANTNSNSNSSSINNNSNNSSR</sequence>
<feature type="domain" description="AD" evidence="2">
    <location>
        <begin position="95"/>
        <end position="190"/>
    </location>
</feature>
<gene>
    <name evidence="3" type="primary">LS12A</name>
</gene>
<proteinExistence type="evidence at transcript level"/>
<dbReference type="InterPro" id="IPR039683">
    <property type="entry name" value="Lsm12-like"/>
</dbReference>
<dbReference type="InterPro" id="IPR019181">
    <property type="entry name" value="LSM12_ABD"/>
</dbReference>
<name>C1C052_CALCM</name>
<dbReference type="SMART" id="SM00995">
    <property type="entry name" value="AD"/>
    <property type="match status" value="1"/>
</dbReference>
<accession>C1C052</accession>
<dbReference type="PANTHER" id="PTHR13542">
    <property type="entry name" value="LSM12 HOMOLOG"/>
    <property type="match status" value="1"/>
</dbReference>
<organism evidence="3">
    <name type="scientific">Caligus clemensi</name>
    <name type="common">Sea louse</name>
    <dbReference type="NCBI Taxonomy" id="344056"/>
    <lineage>
        <taxon>Eukaryota</taxon>
        <taxon>Metazoa</taxon>
        <taxon>Ecdysozoa</taxon>
        <taxon>Arthropoda</taxon>
        <taxon>Crustacea</taxon>
        <taxon>Multicrustacea</taxon>
        <taxon>Hexanauplia</taxon>
        <taxon>Copepoda</taxon>
        <taxon>Siphonostomatoida</taxon>
        <taxon>Caligidae</taxon>
        <taxon>Caligus</taxon>
    </lineage>
</organism>
<feature type="compositionally biased region" description="Basic and acidic residues" evidence="1">
    <location>
        <begin position="186"/>
        <end position="197"/>
    </location>
</feature>
<dbReference type="InterPro" id="IPR048478">
    <property type="entry name" value="LSM12_LSM"/>
</dbReference>
<evidence type="ECO:0000313" key="3">
    <source>
        <dbReference type="EMBL" id="ACO14655.1"/>
    </source>
</evidence>
<dbReference type="Pfam" id="PF09793">
    <property type="entry name" value="AD"/>
    <property type="match status" value="1"/>
</dbReference>
<evidence type="ECO:0000256" key="1">
    <source>
        <dbReference type="SAM" id="MobiDB-lite"/>
    </source>
</evidence>
<dbReference type="InterPro" id="IPR047574">
    <property type="entry name" value="AD"/>
</dbReference>
<reference evidence="3" key="1">
    <citation type="submission" date="2009-03" db="EMBL/GenBank/DDBJ databases">
        <title>Caligus clemensi ESTs and full-length cDNAs.</title>
        <authorList>
            <person name="Yasuike M."/>
            <person name="von Schalburg K."/>
            <person name="Cooper G."/>
            <person name="Leong J."/>
            <person name="Jones S.R.M."/>
            <person name="Koop B.F."/>
        </authorList>
    </citation>
    <scope>NUCLEOTIDE SEQUENCE</scope>
    <source>
        <tissue evidence="3">Whole</tissue>
    </source>
</reference>
<evidence type="ECO:0000259" key="2">
    <source>
        <dbReference type="PROSITE" id="PS52001"/>
    </source>
</evidence>